<name>A0AAU9JCF2_9CILI</name>
<comment type="caution">
    <text evidence="2">The sequence shown here is derived from an EMBL/GenBank/DDBJ whole genome shotgun (WGS) entry which is preliminary data.</text>
</comment>
<dbReference type="EMBL" id="CAJZBQ010000032">
    <property type="protein sequence ID" value="CAG9322801.1"/>
    <property type="molecule type" value="Genomic_DNA"/>
</dbReference>
<reference evidence="2" key="1">
    <citation type="submission" date="2021-09" db="EMBL/GenBank/DDBJ databases">
        <authorList>
            <consortium name="AG Swart"/>
            <person name="Singh M."/>
            <person name="Singh A."/>
            <person name="Seah K."/>
            <person name="Emmerich C."/>
        </authorList>
    </citation>
    <scope>NUCLEOTIDE SEQUENCE</scope>
    <source>
        <strain evidence="2">ATCC30299</strain>
    </source>
</reference>
<feature type="coiled-coil region" evidence="1">
    <location>
        <begin position="274"/>
        <end position="320"/>
    </location>
</feature>
<gene>
    <name evidence="2" type="ORF">BSTOLATCC_MIC31917</name>
</gene>
<keyword evidence="3" id="KW-1185">Reference proteome</keyword>
<protein>
    <submittedName>
        <fullName evidence="2">Uncharacterized protein</fullName>
    </submittedName>
</protein>
<evidence type="ECO:0000256" key="1">
    <source>
        <dbReference type="SAM" id="Coils"/>
    </source>
</evidence>
<organism evidence="2 3">
    <name type="scientific">Blepharisma stoltei</name>
    <dbReference type="NCBI Taxonomy" id="1481888"/>
    <lineage>
        <taxon>Eukaryota</taxon>
        <taxon>Sar</taxon>
        <taxon>Alveolata</taxon>
        <taxon>Ciliophora</taxon>
        <taxon>Postciliodesmatophora</taxon>
        <taxon>Heterotrichea</taxon>
        <taxon>Heterotrichida</taxon>
        <taxon>Blepharismidae</taxon>
        <taxon>Blepharisma</taxon>
    </lineage>
</organism>
<evidence type="ECO:0000313" key="3">
    <source>
        <dbReference type="Proteomes" id="UP001162131"/>
    </source>
</evidence>
<sequence>MQTSYVYGQRKNFIISFDEDNPPDLTLNSEKNELSPMPSYYSSLPPISSNKSFIRQKKKPMHSKKELKKANKIKYITKKLYDQEMEKRHQRSNSYNGMNYQDEHIKDEIIRLRQNKSKTKDQNSNVSSIYNISMSMINRRNFGFNENLHRKQSSMPLFLISPMDIENPIFHNENPGIKDQKLDTQAYELNKLRQAMANIITKEEEDLHSWKEPESKKSNFLLDLKPIFRRLISIVMKAKIHNELKEPEKRKLIEQYKNHLKESDDKIKVIIGTLSILEENLKDSKIQFHDLKIEMLNKKIEQYKEALKIFQITREKLKDAIKLFKANFRKEAQQKTFNVFNFTNEYDDVNITVNNPEKKKTDTKQEENKFRRGKISLADFMKM</sequence>
<dbReference type="Proteomes" id="UP001162131">
    <property type="component" value="Unassembled WGS sequence"/>
</dbReference>
<keyword evidence="1" id="KW-0175">Coiled coil</keyword>
<evidence type="ECO:0000313" key="2">
    <source>
        <dbReference type="EMBL" id="CAG9322801.1"/>
    </source>
</evidence>
<dbReference type="AlphaFoldDB" id="A0AAU9JCF2"/>
<proteinExistence type="predicted"/>
<accession>A0AAU9JCF2</accession>